<dbReference type="Gene3D" id="3.40.50.150">
    <property type="entry name" value="Vaccinia Virus protein VP39"/>
    <property type="match status" value="1"/>
</dbReference>
<keyword evidence="4" id="KW-0949">S-adenosyl-L-methionine</keyword>
<dbReference type="Pfam" id="PF21985">
    <property type="entry name" value="TR61B_FKBP-like"/>
    <property type="match status" value="1"/>
</dbReference>
<feature type="region of interest" description="Disordered" evidence="7">
    <location>
        <begin position="99"/>
        <end position="249"/>
    </location>
</feature>
<feature type="domain" description="tRNA (adenine(58)-N(1))-methyltransferase catalytic subunit TRM61 C-terminal" evidence="9">
    <location>
        <begin position="339"/>
        <end position="576"/>
    </location>
</feature>
<evidence type="ECO:0000259" key="9">
    <source>
        <dbReference type="Pfam" id="PF08704"/>
    </source>
</evidence>
<evidence type="ECO:0000313" key="12">
    <source>
        <dbReference type="Proteomes" id="UP001176940"/>
    </source>
</evidence>
<dbReference type="PANTHER" id="PTHR12133">
    <property type="entry name" value="TRNA (ADENINE(58)-N(1))-METHYLTRANSFERASE"/>
    <property type="match status" value="1"/>
</dbReference>
<reference evidence="11" key="1">
    <citation type="submission" date="2023-07" db="EMBL/GenBank/DDBJ databases">
        <authorList>
            <person name="Stuckert A."/>
        </authorList>
    </citation>
    <scope>NUCLEOTIDE SEQUENCE</scope>
</reference>
<dbReference type="PANTHER" id="PTHR12133:SF1">
    <property type="entry name" value="TRNA (ADENINE(58)-N(1))-METHYLTRANSFERASE, MITOCHONDRIAL"/>
    <property type="match status" value="1"/>
</dbReference>
<comment type="catalytic activity">
    <reaction evidence="6">
        <text>an adenosine in mRNA + S-adenosyl-L-methionine = an N(1)-methyladenosine in mRNA + S-adenosyl-L-homocysteine + H(+)</text>
        <dbReference type="Rhea" id="RHEA:55392"/>
        <dbReference type="Rhea" id="RHEA-COMP:12414"/>
        <dbReference type="Rhea" id="RHEA-COMP:12415"/>
        <dbReference type="ChEBI" id="CHEBI:15378"/>
        <dbReference type="ChEBI" id="CHEBI:57856"/>
        <dbReference type="ChEBI" id="CHEBI:59789"/>
        <dbReference type="ChEBI" id="CHEBI:74411"/>
        <dbReference type="ChEBI" id="CHEBI:74491"/>
    </reaction>
</comment>
<evidence type="ECO:0000256" key="6">
    <source>
        <dbReference type="ARBA" id="ARBA00048481"/>
    </source>
</evidence>
<sequence length="594" mass="65724">MSALCAGRRLCSAALWCWAPSAGRARNLQTRKLGGQLQHCITFCSASQGGHDAEGQPESPQPTSPLGIRTWRRRSLSPLDRLSSIIPPEFISQEIRDLQSPEQLSTPGPPSSSQDKPEQLRPPSSSQDHPEQLRPPSSSQDHPEQLRPPSSSQDHPEQLRPPSSSQDHPEQLRPPSSSQDHAEQLRPPSSSQDHAEQLRLPSSSQDHPEQLRPPSSPQDSGPHGISEQLPTQEPSTSHQEKLCCPPNSSAQDFAPFQGVPLQSGDLLLAEYKRRHYSMFRKMFVLKDSGKLDSNWGAINYTDLLGKLSGEKVRTSTGHQFFLRRPSLDEYVLYMKRGPTISYPKDIASILMMMDISPGDMILEAGSGSGALSLFLSRAVGPSGCVHSIELRSDHHRVSKRNFSKWKTAWEIRSGRSWPDNVNFINKDIRDAMCDLRSVGFDAVALDMLNPQVALPAIIGNLKQGGVCAVYIANITQVIDLLEGIRSCELPLLCDNIMEVSITDWLVAPSLRKDGSVSKRVDPQWNWTSETQTPEKGDEDDSRTDDGDYVNGAHPFGQVPYIARPMPWQIGHTAFLVKLRKFKAAAEQTEPGSTT</sequence>
<keyword evidence="3" id="KW-0808">Transferase</keyword>
<evidence type="ECO:0000256" key="5">
    <source>
        <dbReference type="ARBA" id="ARBA00022694"/>
    </source>
</evidence>
<keyword evidence="5" id="KW-0819">tRNA processing</keyword>
<evidence type="ECO:0000259" key="10">
    <source>
        <dbReference type="Pfam" id="PF21985"/>
    </source>
</evidence>
<organism evidence="11 12">
    <name type="scientific">Ranitomeya imitator</name>
    <name type="common">mimic poison frog</name>
    <dbReference type="NCBI Taxonomy" id="111125"/>
    <lineage>
        <taxon>Eukaryota</taxon>
        <taxon>Metazoa</taxon>
        <taxon>Chordata</taxon>
        <taxon>Craniata</taxon>
        <taxon>Vertebrata</taxon>
        <taxon>Euteleostomi</taxon>
        <taxon>Amphibia</taxon>
        <taxon>Batrachia</taxon>
        <taxon>Anura</taxon>
        <taxon>Neobatrachia</taxon>
        <taxon>Hyloidea</taxon>
        <taxon>Dendrobatidae</taxon>
        <taxon>Dendrobatinae</taxon>
        <taxon>Ranitomeya</taxon>
    </lineage>
</organism>
<keyword evidence="8" id="KW-0732">Signal</keyword>
<evidence type="ECO:0000256" key="4">
    <source>
        <dbReference type="ARBA" id="ARBA00022691"/>
    </source>
</evidence>
<dbReference type="CDD" id="cd02440">
    <property type="entry name" value="AdoMet_MTases"/>
    <property type="match status" value="1"/>
</dbReference>
<dbReference type="Pfam" id="PF08704">
    <property type="entry name" value="GCD14"/>
    <property type="match status" value="1"/>
</dbReference>
<dbReference type="EMBL" id="CAUEEQ010022442">
    <property type="protein sequence ID" value="CAJ0944402.1"/>
    <property type="molecule type" value="Genomic_DNA"/>
</dbReference>
<dbReference type="EC" id="2.1.1.220" evidence="1"/>
<dbReference type="Gene3D" id="3.10.330.20">
    <property type="match status" value="1"/>
</dbReference>
<gene>
    <name evidence="11" type="ORF">RIMI_LOCUS10406573</name>
</gene>
<dbReference type="Proteomes" id="UP001176940">
    <property type="component" value="Unassembled WGS sequence"/>
</dbReference>
<feature type="compositionally biased region" description="Polar residues" evidence="7">
    <location>
        <begin position="524"/>
        <end position="533"/>
    </location>
</feature>
<dbReference type="InterPro" id="IPR049470">
    <property type="entry name" value="TRM61_C"/>
</dbReference>
<dbReference type="InterPro" id="IPR014816">
    <property type="entry name" value="tRNA_MeTrfase_Gcd14"/>
</dbReference>
<dbReference type="PROSITE" id="PS51620">
    <property type="entry name" value="SAM_TRM61"/>
    <property type="match status" value="1"/>
</dbReference>
<feature type="compositionally biased region" description="Polar residues" evidence="7">
    <location>
        <begin position="100"/>
        <end position="114"/>
    </location>
</feature>
<proteinExistence type="predicted"/>
<protein>
    <recommendedName>
        <fullName evidence="1">tRNA (adenine(58)-N(1))-methyltransferase</fullName>
        <ecNumber evidence="1">2.1.1.220</ecNumber>
    </recommendedName>
</protein>
<comment type="caution">
    <text evidence="11">The sequence shown here is derived from an EMBL/GenBank/DDBJ whole genome shotgun (WGS) entry which is preliminary data.</text>
</comment>
<feature type="domain" description="TR61B FKBP-like" evidence="10">
    <location>
        <begin position="264"/>
        <end position="317"/>
    </location>
</feature>
<evidence type="ECO:0000256" key="3">
    <source>
        <dbReference type="ARBA" id="ARBA00022679"/>
    </source>
</evidence>
<keyword evidence="12" id="KW-1185">Reference proteome</keyword>
<evidence type="ECO:0000256" key="7">
    <source>
        <dbReference type="SAM" id="MobiDB-lite"/>
    </source>
</evidence>
<feature type="signal peptide" evidence="8">
    <location>
        <begin position="1"/>
        <end position="25"/>
    </location>
</feature>
<evidence type="ECO:0000256" key="1">
    <source>
        <dbReference type="ARBA" id="ARBA00012796"/>
    </source>
</evidence>
<keyword evidence="2" id="KW-0489">Methyltransferase</keyword>
<accession>A0ABN9LNF8</accession>
<dbReference type="InterPro" id="IPR029063">
    <property type="entry name" value="SAM-dependent_MTases_sf"/>
</dbReference>
<evidence type="ECO:0000256" key="2">
    <source>
        <dbReference type="ARBA" id="ARBA00022603"/>
    </source>
</evidence>
<evidence type="ECO:0000313" key="11">
    <source>
        <dbReference type="EMBL" id="CAJ0944402.1"/>
    </source>
</evidence>
<feature type="chain" id="PRO_5047163832" description="tRNA (adenine(58)-N(1))-methyltransferase" evidence="8">
    <location>
        <begin position="26"/>
        <end position="594"/>
    </location>
</feature>
<feature type="region of interest" description="Disordered" evidence="7">
    <location>
        <begin position="515"/>
        <end position="549"/>
    </location>
</feature>
<dbReference type="InterPro" id="IPR054151">
    <property type="entry name" value="TR61B_FKBP-like"/>
</dbReference>
<feature type="region of interest" description="Disordered" evidence="7">
    <location>
        <begin position="47"/>
        <end position="70"/>
    </location>
</feature>
<name>A0ABN9LNF8_9NEOB</name>
<evidence type="ECO:0000256" key="8">
    <source>
        <dbReference type="SAM" id="SignalP"/>
    </source>
</evidence>
<feature type="compositionally biased region" description="Polar residues" evidence="7">
    <location>
        <begin position="228"/>
        <end position="237"/>
    </location>
</feature>
<dbReference type="SUPFAM" id="SSF53335">
    <property type="entry name" value="S-adenosyl-L-methionine-dependent methyltransferases"/>
    <property type="match status" value="1"/>
</dbReference>